<accession>A0ACA9MPW3</accession>
<gene>
    <name evidence="1" type="ORF">ACOLOM_LOCUS6730</name>
</gene>
<comment type="caution">
    <text evidence="1">The sequence shown here is derived from an EMBL/GenBank/DDBJ whole genome shotgun (WGS) entry which is preliminary data.</text>
</comment>
<protein>
    <submittedName>
        <fullName evidence="1">1722_t:CDS:1</fullName>
    </submittedName>
</protein>
<proteinExistence type="predicted"/>
<feature type="non-terminal residue" evidence="1">
    <location>
        <position position="621"/>
    </location>
</feature>
<reference evidence="1" key="1">
    <citation type="submission" date="2021-06" db="EMBL/GenBank/DDBJ databases">
        <authorList>
            <person name="Kallberg Y."/>
            <person name="Tangrot J."/>
            <person name="Rosling A."/>
        </authorList>
    </citation>
    <scope>NUCLEOTIDE SEQUENCE</scope>
    <source>
        <strain evidence="1">CL356</strain>
    </source>
</reference>
<evidence type="ECO:0000313" key="2">
    <source>
        <dbReference type="Proteomes" id="UP000789525"/>
    </source>
</evidence>
<sequence length="621" mass="67495">MPSTASAATIPALLPPVVASLKRKIPPDDVADSHRPTKIRITLRLPPRTPIPKRPRPIVPAQFYSQLSQHPLASSDEDSSSSGNTDSSLVADDTPIAIPCARSGPTFCLSRPFYDTCEPPPDSEDEDEDFHNSMLRPELEEDEDLQPKEEDYFDIKEEEIADFVLDLATPESLIAAQQPAVVVAVKVEDGVDVTCQPMTARPELEWSALKLDESMFNPLVDMLARTDSPAASAEIEETGTSSVSPAPGPGGRGGSISAESSLALAVPPPTPWIKTEEESAILLEDKPSSSISPHGEDVIEDDPFPIVDDHFAPVQSPMDTLPVHQPPWEHGWAASSSIGGGPESVTTDEVDLFDSDPPQRDGIQASTSAPHFTPLSQPQPRARRPLRLSVSGLHPFHDGIRGHQLSGSSAAMRAGHARRHSHAAGITTSNHRRMSIISNAFSDWASGTPEDSEAPLTTPSHTAWRHYQWPGANGSSSTLAHERIEEKSVVDEDGSPMEEEPKADLQRQSPPHQAQKQQHQSSSAPPKVDSPLSLKDELDQLLTSTTFNQVTIRALPAGHRMSTLVLLGMFATVQLKFATLLTITIGIPVFQYSVEYPPIELIRRMDTDFINISSLIIYGRF</sequence>
<keyword evidence="2" id="KW-1185">Reference proteome</keyword>
<dbReference type="EMBL" id="CAJVPT010014221">
    <property type="protein sequence ID" value="CAG8602557.1"/>
    <property type="molecule type" value="Genomic_DNA"/>
</dbReference>
<organism evidence="1 2">
    <name type="scientific">Acaulospora colombiana</name>
    <dbReference type="NCBI Taxonomy" id="27376"/>
    <lineage>
        <taxon>Eukaryota</taxon>
        <taxon>Fungi</taxon>
        <taxon>Fungi incertae sedis</taxon>
        <taxon>Mucoromycota</taxon>
        <taxon>Glomeromycotina</taxon>
        <taxon>Glomeromycetes</taxon>
        <taxon>Diversisporales</taxon>
        <taxon>Acaulosporaceae</taxon>
        <taxon>Acaulospora</taxon>
    </lineage>
</organism>
<dbReference type="Proteomes" id="UP000789525">
    <property type="component" value="Unassembled WGS sequence"/>
</dbReference>
<name>A0ACA9MPW3_9GLOM</name>
<evidence type="ECO:0000313" key="1">
    <source>
        <dbReference type="EMBL" id="CAG8602557.1"/>
    </source>
</evidence>